<dbReference type="AlphaFoldDB" id="A0AB74D1J7"/>
<evidence type="ECO:0000313" key="1">
    <source>
        <dbReference type="EMBL" id="RQP73279.1"/>
    </source>
</evidence>
<sequence>MGYVSAEFEDGFDRPIENFMWKVIIFVISARLRPGVEKAILQSICDQISTEGLHNLLQDVPPDEAELFTHDLRILKFIQ</sequence>
<reference evidence="1 2" key="1">
    <citation type="submission" date="2018-08" db="EMBL/GenBank/DDBJ databases">
        <title>Comparative analysis of Burkholderia isolates from Puerto Rico.</title>
        <authorList>
            <person name="Hall C."/>
            <person name="Sahl J."/>
            <person name="Wagner D."/>
        </authorList>
    </citation>
    <scope>NUCLEOTIDE SEQUENCE [LARGE SCALE GENOMIC DNA]</scope>
    <source>
        <strain evidence="1 2">Bp8964</strain>
    </source>
</reference>
<accession>A0AB74D1J7</accession>
<gene>
    <name evidence="1" type="ORF">DF015_25025</name>
</gene>
<dbReference type="EMBL" id="QTNY01000019">
    <property type="protein sequence ID" value="RQP73279.1"/>
    <property type="molecule type" value="Genomic_DNA"/>
</dbReference>
<organism evidence="1 2">
    <name type="scientific">Burkholderia ubonensis</name>
    <dbReference type="NCBI Taxonomy" id="101571"/>
    <lineage>
        <taxon>Bacteria</taxon>
        <taxon>Pseudomonadati</taxon>
        <taxon>Pseudomonadota</taxon>
        <taxon>Betaproteobacteria</taxon>
        <taxon>Burkholderiales</taxon>
        <taxon>Burkholderiaceae</taxon>
        <taxon>Burkholderia</taxon>
        <taxon>Burkholderia cepacia complex</taxon>
    </lineage>
</organism>
<proteinExistence type="predicted"/>
<protein>
    <submittedName>
        <fullName evidence="1">Uncharacterized protein</fullName>
    </submittedName>
</protein>
<name>A0AB74D1J7_9BURK</name>
<dbReference type="Proteomes" id="UP000273734">
    <property type="component" value="Unassembled WGS sequence"/>
</dbReference>
<evidence type="ECO:0000313" key="2">
    <source>
        <dbReference type="Proteomes" id="UP000273734"/>
    </source>
</evidence>
<comment type="caution">
    <text evidence="1">The sequence shown here is derived from an EMBL/GenBank/DDBJ whole genome shotgun (WGS) entry which is preliminary data.</text>
</comment>